<dbReference type="Proteomes" id="UP000009044">
    <property type="component" value="Chromosome"/>
</dbReference>
<dbReference type="HOGENOM" id="CLU_2734762_0_0_5"/>
<evidence type="ECO:0000313" key="2">
    <source>
        <dbReference type="Proteomes" id="UP000009044"/>
    </source>
</evidence>
<dbReference type="KEGG" id="gxy:GLX_02020"/>
<dbReference type="STRING" id="634177.GLX_02020"/>
<proteinExistence type="predicted"/>
<protein>
    <submittedName>
        <fullName evidence="1">Uncharacterized protein</fullName>
    </submittedName>
</protein>
<organism evidence="1 2">
    <name type="scientific">Komagataeibacter medellinensis (strain NBRC 3288 / BCRC 11682 / LMG 1693 / Kondo 51)</name>
    <name type="common">Gluconacetobacter medellinensis</name>
    <dbReference type="NCBI Taxonomy" id="634177"/>
    <lineage>
        <taxon>Bacteria</taxon>
        <taxon>Pseudomonadati</taxon>
        <taxon>Pseudomonadota</taxon>
        <taxon>Alphaproteobacteria</taxon>
        <taxon>Acetobacterales</taxon>
        <taxon>Acetobacteraceae</taxon>
        <taxon>Komagataeibacter</taxon>
    </lineage>
</organism>
<gene>
    <name evidence="1" type="ordered locus">GLX_02020</name>
</gene>
<accession>G2I309</accession>
<dbReference type="AlphaFoldDB" id="G2I309"/>
<name>G2I309_KOMMN</name>
<reference evidence="2" key="1">
    <citation type="journal article" date="2011" name="J. Bacteriol.">
        <title>Complete genome sequence of NBRC 3288, a unique cellulose-nonproducing strain of Gluconacetobacter xylinus isolated from vinegar.</title>
        <authorList>
            <person name="Ogino H."/>
            <person name="Azuma Y."/>
            <person name="Hosoyama A."/>
            <person name="Nakazawa H."/>
            <person name="Matsutani M."/>
            <person name="Hasegawa A."/>
            <person name="Otsuyama K."/>
            <person name="Matsushita K."/>
            <person name="Fujita N."/>
            <person name="Shirai M."/>
        </authorList>
    </citation>
    <scope>NUCLEOTIDE SEQUENCE [LARGE SCALE GENOMIC DNA]</scope>
    <source>
        <strain evidence="2">NBRC 3288 / BCRC 11682 / LMG 1693</strain>
    </source>
</reference>
<sequence>MFNARCWAVKFSGRGAGSARVPEVDRIWCLRPDVERQNVDVPPKSVEGRQCGTAIDPYHNARSVLALPSGI</sequence>
<dbReference type="EMBL" id="AP012159">
    <property type="protein sequence ID" value="BAK82614.1"/>
    <property type="molecule type" value="Genomic_DNA"/>
</dbReference>
<evidence type="ECO:0000313" key="1">
    <source>
        <dbReference type="EMBL" id="BAK82614.1"/>
    </source>
</evidence>